<protein>
    <recommendedName>
        <fullName evidence="4">Protein kinase domain-containing protein</fullName>
    </recommendedName>
</protein>
<sequence>YKGTFRGEVVAVKVITHCEAAAGSGRNPQPLTEEQVKNLEREAALAYVLKHPNIIATYAAFTRVSAPGPLTQPYSPASQASSLQPSGLGTQTQLQGALDCSTAASRVTPYSSPTVGLPRGTPPPPLELNAAAVAAQR</sequence>
<keyword evidence="3" id="KW-1185">Reference proteome</keyword>
<organism evidence="2 3">
    <name type="scientific">Volvox africanus</name>
    <dbReference type="NCBI Taxonomy" id="51714"/>
    <lineage>
        <taxon>Eukaryota</taxon>
        <taxon>Viridiplantae</taxon>
        <taxon>Chlorophyta</taxon>
        <taxon>core chlorophytes</taxon>
        <taxon>Chlorophyceae</taxon>
        <taxon>CS clade</taxon>
        <taxon>Chlamydomonadales</taxon>
        <taxon>Volvocaceae</taxon>
        <taxon>Volvox</taxon>
    </lineage>
</organism>
<dbReference type="InterPro" id="IPR011009">
    <property type="entry name" value="Kinase-like_dom_sf"/>
</dbReference>
<comment type="caution">
    <text evidence="2">The sequence shown here is derived from an EMBL/GenBank/DDBJ whole genome shotgun (WGS) entry which is preliminary data.</text>
</comment>
<feature type="non-terminal residue" evidence="2">
    <location>
        <position position="1"/>
    </location>
</feature>
<evidence type="ECO:0000313" key="3">
    <source>
        <dbReference type="Proteomes" id="UP001165090"/>
    </source>
</evidence>
<name>A0ABQ5SGS4_9CHLO</name>
<feature type="non-terminal residue" evidence="2">
    <location>
        <position position="137"/>
    </location>
</feature>
<feature type="compositionally biased region" description="Low complexity" evidence="1">
    <location>
        <begin position="75"/>
        <end position="89"/>
    </location>
</feature>
<dbReference type="EMBL" id="BSDZ01000080">
    <property type="protein sequence ID" value="GLI69136.1"/>
    <property type="molecule type" value="Genomic_DNA"/>
</dbReference>
<reference evidence="2 3" key="1">
    <citation type="journal article" date="2023" name="IScience">
        <title>Expanded male sex-determining region conserved during the evolution of homothallism in the green alga Volvox.</title>
        <authorList>
            <person name="Yamamoto K."/>
            <person name="Matsuzaki R."/>
            <person name="Mahakham W."/>
            <person name="Heman W."/>
            <person name="Sekimoto H."/>
            <person name="Kawachi M."/>
            <person name="Minakuchi Y."/>
            <person name="Toyoda A."/>
            <person name="Nozaki H."/>
        </authorList>
    </citation>
    <scope>NUCLEOTIDE SEQUENCE [LARGE SCALE GENOMIC DNA]</scope>
    <source>
        <strain evidence="2 3">NIES-4468</strain>
    </source>
</reference>
<evidence type="ECO:0008006" key="4">
    <source>
        <dbReference type="Google" id="ProtNLM"/>
    </source>
</evidence>
<feature type="compositionally biased region" description="Polar residues" evidence="1">
    <location>
        <begin position="102"/>
        <end position="114"/>
    </location>
</feature>
<proteinExistence type="predicted"/>
<dbReference type="Proteomes" id="UP001165090">
    <property type="component" value="Unassembled WGS sequence"/>
</dbReference>
<dbReference type="Gene3D" id="3.30.200.20">
    <property type="entry name" value="Phosphorylase Kinase, domain 1"/>
    <property type="match status" value="1"/>
</dbReference>
<gene>
    <name evidence="2" type="ORF">VaNZ11_013693</name>
</gene>
<accession>A0ABQ5SGS4</accession>
<evidence type="ECO:0000256" key="1">
    <source>
        <dbReference type="SAM" id="MobiDB-lite"/>
    </source>
</evidence>
<dbReference type="SUPFAM" id="SSF56112">
    <property type="entry name" value="Protein kinase-like (PK-like)"/>
    <property type="match status" value="1"/>
</dbReference>
<feature type="region of interest" description="Disordered" evidence="1">
    <location>
        <begin position="69"/>
        <end position="137"/>
    </location>
</feature>
<evidence type="ECO:0000313" key="2">
    <source>
        <dbReference type="EMBL" id="GLI69136.1"/>
    </source>
</evidence>